<dbReference type="Proteomes" id="UP001219525">
    <property type="component" value="Unassembled WGS sequence"/>
</dbReference>
<protein>
    <submittedName>
        <fullName evidence="1">Uncharacterized protein</fullName>
    </submittedName>
</protein>
<proteinExistence type="predicted"/>
<dbReference type="AlphaFoldDB" id="A0AAD6VI17"/>
<accession>A0AAD6VI17</accession>
<reference evidence="1" key="1">
    <citation type="submission" date="2023-03" db="EMBL/GenBank/DDBJ databases">
        <title>Massive genome expansion in bonnet fungi (Mycena s.s.) driven by repeated elements and novel gene families across ecological guilds.</title>
        <authorList>
            <consortium name="Lawrence Berkeley National Laboratory"/>
            <person name="Harder C.B."/>
            <person name="Miyauchi S."/>
            <person name="Viragh M."/>
            <person name="Kuo A."/>
            <person name="Thoen E."/>
            <person name="Andreopoulos B."/>
            <person name="Lu D."/>
            <person name="Skrede I."/>
            <person name="Drula E."/>
            <person name="Henrissat B."/>
            <person name="Morin E."/>
            <person name="Kohler A."/>
            <person name="Barry K."/>
            <person name="LaButti K."/>
            <person name="Morin E."/>
            <person name="Salamov A."/>
            <person name="Lipzen A."/>
            <person name="Mereny Z."/>
            <person name="Hegedus B."/>
            <person name="Baldrian P."/>
            <person name="Stursova M."/>
            <person name="Weitz H."/>
            <person name="Taylor A."/>
            <person name="Grigoriev I.V."/>
            <person name="Nagy L.G."/>
            <person name="Martin F."/>
            <person name="Kauserud H."/>
        </authorList>
    </citation>
    <scope>NUCLEOTIDE SEQUENCE</scope>
    <source>
        <strain evidence="1">9144</strain>
    </source>
</reference>
<organism evidence="1 2">
    <name type="scientific">Mycena pura</name>
    <dbReference type="NCBI Taxonomy" id="153505"/>
    <lineage>
        <taxon>Eukaryota</taxon>
        <taxon>Fungi</taxon>
        <taxon>Dikarya</taxon>
        <taxon>Basidiomycota</taxon>
        <taxon>Agaricomycotina</taxon>
        <taxon>Agaricomycetes</taxon>
        <taxon>Agaricomycetidae</taxon>
        <taxon>Agaricales</taxon>
        <taxon>Marasmiineae</taxon>
        <taxon>Mycenaceae</taxon>
        <taxon>Mycena</taxon>
    </lineage>
</organism>
<comment type="caution">
    <text evidence="1">The sequence shown here is derived from an EMBL/GenBank/DDBJ whole genome shotgun (WGS) entry which is preliminary data.</text>
</comment>
<sequence length="190" mass="21297">MRLMKWGPCRNFDAFNRKHPTKQSAFEKSHGQLETPSRLFMFYKTGRRAAWPATERIDSGQDLHYGECRCVKTDVKKNGHYSRASLTGREFSGGFGFGSGVICGTDAGRIWLMQAKLGLGSASSPNAAWPGRIWSNSLSRHTLTPLFGLVNKALLELEQKIQVKVELFQMPAADAWQLSFVSLMEQQSHS</sequence>
<dbReference type="EMBL" id="JARJCW010000023">
    <property type="protein sequence ID" value="KAJ7212616.1"/>
    <property type="molecule type" value="Genomic_DNA"/>
</dbReference>
<evidence type="ECO:0000313" key="1">
    <source>
        <dbReference type="EMBL" id="KAJ7212616.1"/>
    </source>
</evidence>
<keyword evidence="2" id="KW-1185">Reference proteome</keyword>
<name>A0AAD6VI17_9AGAR</name>
<evidence type="ECO:0000313" key="2">
    <source>
        <dbReference type="Proteomes" id="UP001219525"/>
    </source>
</evidence>
<gene>
    <name evidence="1" type="ORF">GGX14DRAFT_393516</name>
</gene>